<feature type="domain" description="GFO/IDH/MocA-like oxidoreductase" evidence="2">
    <location>
        <begin position="145"/>
        <end position="229"/>
    </location>
</feature>
<evidence type="ECO:0000259" key="1">
    <source>
        <dbReference type="Pfam" id="PF01408"/>
    </source>
</evidence>
<dbReference type="InterPro" id="IPR055170">
    <property type="entry name" value="GFO_IDH_MocA-like_dom"/>
</dbReference>
<sequence>MTHKLRVAVVGVGHLGSVHAAIYARMPEVELVGVVDVDVSTAERVASECRCEILAPGASLSGQVDAVSVAVPTSRHKEVAEPILADGIPVLLEKPVAHSLEDARAIVECALSSGAILLIGHLERFNAGVIRLSEELDQPRFIEVHRLGEFVERASDVDVVTDLMIHDIDIVLSLVSSELKYISAVGTRVITDHVDIANARLEFADGAIANVTASRVSQNTFRRIRIFGKACYLGLNFRDQQIDAVRPGPPPANGGFAPILSETIHVTPRPPLEAELEHFIQCVRTGETPLVSGAEGVRALEVAHEVRARINESL</sequence>
<dbReference type="InterPro" id="IPR036291">
    <property type="entry name" value="NAD(P)-bd_dom_sf"/>
</dbReference>
<protein>
    <recommendedName>
        <fullName evidence="4">Gfo/Idh/MocA-like oxidoreductase N-terminal domain-containing protein</fullName>
    </recommendedName>
</protein>
<dbReference type="Pfam" id="PF01408">
    <property type="entry name" value="GFO_IDH_MocA"/>
    <property type="match status" value="1"/>
</dbReference>
<dbReference type="SUPFAM" id="SSF51735">
    <property type="entry name" value="NAD(P)-binding Rossmann-fold domains"/>
    <property type="match status" value="1"/>
</dbReference>
<accession>A0A382DXV2</accession>
<dbReference type="EMBL" id="UINC01041596">
    <property type="protein sequence ID" value="SVB43085.1"/>
    <property type="molecule type" value="Genomic_DNA"/>
</dbReference>
<dbReference type="Gene3D" id="3.30.360.10">
    <property type="entry name" value="Dihydrodipicolinate Reductase, domain 2"/>
    <property type="match status" value="1"/>
</dbReference>
<dbReference type="AlphaFoldDB" id="A0A382DXV2"/>
<dbReference type="SUPFAM" id="SSF55347">
    <property type="entry name" value="Glyceraldehyde-3-phosphate dehydrogenase-like, C-terminal domain"/>
    <property type="match status" value="1"/>
</dbReference>
<dbReference type="PANTHER" id="PTHR43377">
    <property type="entry name" value="BILIVERDIN REDUCTASE A"/>
    <property type="match status" value="1"/>
</dbReference>
<dbReference type="InterPro" id="IPR051450">
    <property type="entry name" value="Gfo/Idh/MocA_Oxidoreductases"/>
</dbReference>
<dbReference type="InterPro" id="IPR000683">
    <property type="entry name" value="Gfo/Idh/MocA-like_OxRdtase_N"/>
</dbReference>
<dbReference type="Gene3D" id="3.40.50.720">
    <property type="entry name" value="NAD(P)-binding Rossmann-like Domain"/>
    <property type="match status" value="1"/>
</dbReference>
<evidence type="ECO:0008006" key="4">
    <source>
        <dbReference type="Google" id="ProtNLM"/>
    </source>
</evidence>
<evidence type="ECO:0000313" key="3">
    <source>
        <dbReference type="EMBL" id="SVB43085.1"/>
    </source>
</evidence>
<dbReference type="PANTHER" id="PTHR43377:SF1">
    <property type="entry name" value="BILIVERDIN REDUCTASE A"/>
    <property type="match status" value="1"/>
</dbReference>
<organism evidence="3">
    <name type="scientific">marine metagenome</name>
    <dbReference type="NCBI Taxonomy" id="408172"/>
    <lineage>
        <taxon>unclassified sequences</taxon>
        <taxon>metagenomes</taxon>
        <taxon>ecological metagenomes</taxon>
    </lineage>
</organism>
<name>A0A382DXV2_9ZZZZ</name>
<proteinExistence type="predicted"/>
<feature type="domain" description="Gfo/Idh/MocA-like oxidoreductase N-terminal" evidence="1">
    <location>
        <begin position="5"/>
        <end position="121"/>
    </location>
</feature>
<reference evidence="3" key="1">
    <citation type="submission" date="2018-05" db="EMBL/GenBank/DDBJ databases">
        <authorList>
            <person name="Lanie J.A."/>
            <person name="Ng W.-L."/>
            <person name="Kazmierczak K.M."/>
            <person name="Andrzejewski T.M."/>
            <person name="Davidsen T.M."/>
            <person name="Wayne K.J."/>
            <person name="Tettelin H."/>
            <person name="Glass J.I."/>
            <person name="Rusch D."/>
            <person name="Podicherti R."/>
            <person name="Tsui H.-C.T."/>
            <person name="Winkler M.E."/>
        </authorList>
    </citation>
    <scope>NUCLEOTIDE SEQUENCE</scope>
</reference>
<dbReference type="GO" id="GO:0000166">
    <property type="term" value="F:nucleotide binding"/>
    <property type="evidence" value="ECO:0007669"/>
    <property type="project" value="InterPro"/>
</dbReference>
<evidence type="ECO:0000259" key="2">
    <source>
        <dbReference type="Pfam" id="PF22725"/>
    </source>
</evidence>
<gene>
    <name evidence="3" type="ORF">METZ01_LOCUS195939</name>
</gene>
<dbReference type="Pfam" id="PF22725">
    <property type="entry name" value="GFO_IDH_MocA_C3"/>
    <property type="match status" value="1"/>
</dbReference>